<evidence type="ECO:0000256" key="4">
    <source>
        <dbReference type="ARBA" id="ARBA00022833"/>
    </source>
</evidence>
<dbReference type="GO" id="GO:0008168">
    <property type="term" value="F:methyltransferase activity"/>
    <property type="evidence" value="ECO:0007669"/>
    <property type="project" value="UniProtKB-KW"/>
</dbReference>
<dbReference type="PANTHER" id="PTHR46015">
    <property type="entry name" value="ZGC:172121"/>
    <property type="match status" value="1"/>
</dbReference>
<gene>
    <name evidence="7" type="primary">mmuM</name>
    <name evidence="7" type="ORF">PQU95_11615</name>
</gene>
<feature type="binding site" evidence="5">
    <location>
        <position position="296"/>
    </location>
    <ligand>
        <name>Zn(2+)</name>
        <dbReference type="ChEBI" id="CHEBI:29105"/>
    </ligand>
</feature>
<dbReference type="PANTHER" id="PTHR46015:SF1">
    <property type="entry name" value="HOMOCYSTEINE S-METHYLTRANSFERASE-LIKE ISOFORM 1"/>
    <property type="match status" value="1"/>
</dbReference>
<dbReference type="Proteomes" id="UP001219956">
    <property type="component" value="Unassembled WGS sequence"/>
</dbReference>
<comment type="caution">
    <text evidence="7">The sequence shown here is derived from an EMBL/GenBank/DDBJ whole genome shotgun (WGS) entry which is preliminary data.</text>
</comment>
<dbReference type="InterPro" id="IPR051486">
    <property type="entry name" value="Hcy_S-methyltransferase"/>
</dbReference>
<evidence type="ECO:0000256" key="3">
    <source>
        <dbReference type="ARBA" id="ARBA00022723"/>
    </source>
</evidence>
<dbReference type="EMBL" id="JAQQLF010000013">
    <property type="protein sequence ID" value="MDC7717859.1"/>
    <property type="molecule type" value="Genomic_DNA"/>
</dbReference>
<dbReference type="PIRSF" id="PIRSF037505">
    <property type="entry name" value="Betaine_HMT"/>
    <property type="match status" value="1"/>
</dbReference>
<accession>A0ABT5J1Y5</accession>
<feature type="domain" description="Hcy-binding" evidence="6">
    <location>
        <begin position="2"/>
        <end position="310"/>
    </location>
</feature>
<evidence type="ECO:0000313" key="8">
    <source>
        <dbReference type="Proteomes" id="UP001219956"/>
    </source>
</evidence>
<comment type="cofactor">
    <cofactor evidence="5">
        <name>Zn(2+)</name>
        <dbReference type="ChEBI" id="CHEBI:29105"/>
    </cofactor>
</comment>
<evidence type="ECO:0000256" key="1">
    <source>
        <dbReference type="ARBA" id="ARBA00022603"/>
    </source>
</evidence>
<dbReference type="EC" id="2.1.1.10" evidence="7"/>
<keyword evidence="4 5" id="KW-0862">Zinc</keyword>
<keyword evidence="3 5" id="KW-0479">Metal-binding</keyword>
<evidence type="ECO:0000313" key="7">
    <source>
        <dbReference type="EMBL" id="MDC7717859.1"/>
    </source>
</evidence>
<evidence type="ECO:0000256" key="5">
    <source>
        <dbReference type="PROSITE-ProRule" id="PRU00333"/>
    </source>
</evidence>
<name>A0ABT5J1Y5_9NEIS</name>
<feature type="binding site" evidence="5">
    <location>
        <position position="295"/>
    </location>
    <ligand>
        <name>Zn(2+)</name>
        <dbReference type="ChEBI" id="CHEBI:29105"/>
    </ligand>
</feature>
<dbReference type="Gene3D" id="3.20.20.330">
    <property type="entry name" value="Homocysteine-binding-like domain"/>
    <property type="match status" value="1"/>
</dbReference>
<dbReference type="InterPro" id="IPR017226">
    <property type="entry name" value="BHMT-like"/>
</dbReference>
<dbReference type="NCBIfam" id="NF007020">
    <property type="entry name" value="PRK09485.1"/>
    <property type="match status" value="1"/>
</dbReference>
<dbReference type="PROSITE" id="PS50970">
    <property type="entry name" value="HCY"/>
    <property type="match status" value="1"/>
</dbReference>
<proteinExistence type="predicted"/>
<dbReference type="GO" id="GO:0032259">
    <property type="term" value="P:methylation"/>
    <property type="evidence" value="ECO:0007669"/>
    <property type="project" value="UniProtKB-KW"/>
</dbReference>
<dbReference type="InterPro" id="IPR003726">
    <property type="entry name" value="HCY_dom"/>
</dbReference>
<keyword evidence="1 5" id="KW-0489">Methyltransferase</keyword>
<protein>
    <submittedName>
        <fullName evidence="7">Homocysteine S-methyltransferase</fullName>
        <ecNumber evidence="7">2.1.1.10</ecNumber>
    </submittedName>
</protein>
<keyword evidence="2 5" id="KW-0808">Transferase</keyword>
<sequence>MQDPLAAVAVNDVIILDGAMASELERRGCDLNDALWSARVLLEAPELIRQVHYDYYAAGADVATTASYQASFEGFAKRGIGHEQAVALMQQSVHLAQEARDAFCADAARLAGRKRPLVAASVGPYGAMLADGSEYRGGYGLSVQQLMDFHRPRIAALLAAGPDLLAGETFPCAEEALALATLLRDEFPDARAWVSFSCRDAANLSDGTPLADAVVALADFPQIVAVGVNCTAPRHIAPLLGEAARVSGKRLLTYPNSGESYEATTKTWHGSSDPGAFADAARQWRAAGAACIGGCCRTTPQDIRALSAWLRPQR</sequence>
<dbReference type="Pfam" id="PF02574">
    <property type="entry name" value="S-methyl_trans"/>
    <property type="match status" value="1"/>
</dbReference>
<reference evidence="7 8" key="1">
    <citation type="submission" date="2023-01" db="EMBL/GenBank/DDBJ databases">
        <title>Novel species of the genus Vogesella isolated from rivers.</title>
        <authorList>
            <person name="Lu H."/>
        </authorList>
    </citation>
    <scope>NUCLEOTIDE SEQUENCE [LARGE SCALE GENOMIC DNA]</scope>
    <source>
        <strain evidence="7 8">DC21W</strain>
    </source>
</reference>
<organism evidence="7 8">
    <name type="scientific">Vogesella aquatica</name>
    <dbReference type="NCBI Taxonomy" id="2984206"/>
    <lineage>
        <taxon>Bacteria</taxon>
        <taxon>Pseudomonadati</taxon>
        <taxon>Pseudomonadota</taxon>
        <taxon>Betaproteobacteria</taxon>
        <taxon>Neisseriales</taxon>
        <taxon>Chromobacteriaceae</taxon>
        <taxon>Vogesella</taxon>
    </lineage>
</organism>
<dbReference type="RefSeq" id="WP_272752167.1">
    <property type="nucleotide sequence ID" value="NZ_JAQQLF010000013.1"/>
</dbReference>
<evidence type="ECO:0000259" key="6">
    <source>
        <dbReference type="PROSITE" id="PS50970"/>
    </source>
</evidence>
<evidence type="ECO:0000256" key="2">
    <source>
        <dbReference type="ARBA" id="ARBA00022679"/>
    </source>
</evidence>
<feature type="binding site" evidence="5">
    <location>
        <position position="230"/>
    </location>
    <ligand>
        <name>Zn(2+)</name>
        <dbReference type="ChEBI" id="CHEBI:29105"/>
    </ligand>
</feature>
<dbReference type="InterPro" id="IPR036589">
    <property type="entry name" value="HCY_dom_sf"/>
</dbReference>
<keyword evidence="8" id="KW-1185">Reference proteome</keyword>
<dbReference type="SUPFAM" id="SSF82282">
    <property type="entry name" value="Homocysteine S-methyltransferase"/>
    <property type="match status" value="1"/>
</dbReference>